<feature type="compositionally biased region" description="Polar residues" evidence="6">
    <location>
        <begin position="1141"/>
        <end position="1154"/>
    </location>
</feature>
<dbReference type="eggNOG" id="COG5604">
    <property type="taxonomic scope" value="Bacteria"/>
</dbReference>
<dbReference type="Pfam" id="PF00746">
    <property type="entry name" value="Gram_pos_anchor"/>
    <property type="match status" value="1"/>
</dbReference>
<feature type="region of interest" description="Disordered" evidence="6">
    <location>
        <begin position="58"/>
        <end position="89"/>
    </location>
</feature>
<dbReference type="GO" id="GO:0005509">
    <property type="term" value="F:calcium ion binding"/>
    <property type="evidence" value="ECO:0007669"/>
    <property type="project" value="InterPro"/>
</dbReference>
<dbReference type="Pfam" id="PF05345">
    <property type="entry name" value="He_PIG"/>
    <property type="match status" value="3"/>
</dbReference>
<keyword evidence="10" id="KW-1185">Reference proteome</keyword>
<evidence type="ECO:0000259" key="8">
    <source>
        <dbReference type="PROSITE" id="PS50847"/>
    </source>
</evidence>
<dbReference type="Pfam" id="PF09479">
    <property type="entry name" value="Flg_new"/>
    <property type="match status" value="5"/>
</dbReference>
<dbReference type="eggNOG" id="COG1934">
    <property type="taxonomic scope" value="Bacteria"/>
</dbReference>
<feature type="domain" description="Gram-positive cocci surface proteins LPxTG" evidence="8">
    <location>
        <begin position="1510"/>
        <end position="1545"/>
    </location>
</feature>
<dbReference type="NCBIfam" id="TIGR02543">
    <property type="entry name" value="List_Bact_rpt"/>
    <property type="match status" value="2"/>
</dbReference>
<reference evidence="9" key="1">
    <citation type="submission" date="2011-07" db="EMBL/GenBank/DDBJ databases">
        <authorList>
            <person name="Stanhope M.J."/>
            <person name="Durkin A.S."/>
            <person name="Hostetler J."/>
            <person name="Kim M."/>
            <person name="Radune D."/>
            <person name="Singh I."/>
            <person name="Town C.D."/>
        </authorList>
    </citation>
    <scope>NUCLEOTIDE SEQUENCE [LARGE SCALE GENOMIC DNA]</scope>
    <source>
        <strain evidence="9">HS-6</strain>
    </source>
</reference>
<comment type="caution">
    <text evidence="9">The sequence shown here is derived from an EMBL/GenBank/DDBJ whole genome shotgun (WGS) entry which is preliminary data.</text>
</comment>
<keyword evidence="2" id="KW-0134">Cell wall</keyword>
<evidence type="ECO:0000256" key="4">
    <source>
        <dbReference type="ARBA" id="ARBA00022729"/>
    </source>
</evidence>
<dbReference type="EMBL" id="AEUV02000002">
    <property type="protein sequence ID" value="EHI74882.1"/>
    <property type="molecule type" value="Genomic_DNA"/>
</dbReference>
<dbReference type="GO" id="GO:0030313">
    <property type="term" value="C:cell envelope"/>
    <property type="evidence" value="ECO:0007669"/>
    <property type="project" value="UniProtKB-SubCell"/>
</dbReference>
<dbReference type="InterPro" id="IPR013378">
    <property type="entry name" value="InlB-like_B-rpt"/>
</dbReference>
<dbReference type="Proteomes" id="UP000004322">
    <property type="component" value="Unassembled WGS sequence"/>
</dbReference>
<accession>G5JS98</accession>
<dbReference type="InterPro" id="IPR013783">
    <property type="entry name" value="Ig-like_fold"/>
</dbReference>
<feature type="compositionally biased region" description="Polar residues" evidence="6">
    <location>
        <begin position="1269"/>
        <end position="1282"/>
    </location>
</feature>
<gene>
    <name evidence="9" type="ORF">STRCR_0876</name>
</gene>
<dbReference type="Gene3D" id="2.60.40.10">
    <property type="entry name" value="Immunoglobulins"/>
    <property type="match status" value="3"/>
</dbReference>
<dbReference type="InterPro" id="IPR042229">
    <property type="entry name" value="Listeria/Bacterioides_rpt_sf"/>
</dbReference>
<feature type="compositionally biased region" description="Acidic residues" evidence="6">
    <location>
        <begin position="1457"/>
        <end position="1466"/>
    </location>
</feature>
<keyword evidence="4 7" id="KW-0732">Signal</keyword>
<evidence type="ECO:0000256" key="6">
    <source>
        <dbReference type="SAM" id="MobiDB-lite"/>
    </source>
</evidence>
<evidence type="ECO:0000256" key="7">
    <source>
        <dbReference type="SAM" id="SignalP"/>
    </source>
</evidence>
<feature type="compositionally biased region" description="Polar residues" evidence="6">
    <location>
        <begin position="207"/>
        <end position="220"/>
    </location>
</feature>
<feature type="compositionally biased region" description="Basic and acidic residues" evidence="6">
    <location>
        <begin position="1211"/>
        <end position="1222"/>
    </location>
</feature>
<name>G5JS98_STRCG</name>
<dbReference type="PROSITE" id="PS50847">
    <property type="entry name" value="GRAM_POS_ANCHORING"/>
    <property type="match status" value="1"/>
</dbReference>
<protein>
    <recommendedName>
        <fullName evidence="8">Gram-positive cocci surface proteins LPxTG domain-containing protein</fullName>
    </recommendedName>
</protein>
<evidence type="ECO:0000313" key="10">
    <source>
        <dbReference type="Proteomes" id="UP000004322"/>
    </source>
</evidence>
<dbReference type="GO" id="GO:0016020">
    <property type="term" value="C:membrane"/>
    <property type="evidence" value="ECO:0007669"/>
    <property type="project" value="InterPro"/>
</dbReference>
<proteinExistence type="predicted"/>
<feature type="compositionally biased region" description="Polar residues" evidence="6">
    <location>
        <begin position="1397"/>
        <end position="1410"/>
    </location>
</feature>
<feature type="chain" id="PRO_5003479343" description="Gram-positive cocci surface proteins LPxTG domain-containing protein" evidence="7">
    <location>
        <begin position="42"/>
        <end position="1545"/>
    </location>
</feature>
<feature type="compositionally biased region" description="Basic and acidic residues" evidence="6">
    <location>
        <begin position="180"/>
        <end position="200"/>
    </location>
</feature>
<organism evidence="9 10">
    <name type="scientific">Streptococcus criceti HS-6</name>
    <dbReference type="NCBI Taxonomy" id="873449"/>
    <lineage>
        <taxon>Bacteria</taxon>
        <taxon>Bacillati</taxon>
        <taxon>Bacillota</taxon>
        <taxon>Bacilli</taxon>
        <taxon>Lactobacillales</taxon>
        <taxon>Streptococcaceae</taxon>
        <taxon>Streptococcus</taxon>
    </lineage>
</organism>
<dbReference type="RefSeq" id="WP_004228690.1">
    <property type="nucleotide sequence ID" value="NZ_AEUV02000002.1"/>
</dbReference>
<feature type="region of interest" description="Disordered" evidence="6">
    <location>
        <begin position="176"/>
        <end position="220"/>
    </location>
</feature>
<sequence length="1545" mass="165312">MWNKLKEKQRFSIRKHKRVGASSVFLGLTLLMALASTQGLAERTDATVASAQSTSAVTATVGDADTPNSNSESQAVTGDATNNAATNPENVQNQVEANRQVTISYVVRYVDDNRNVVYQTTKSTTVTADDSGYASTVVTESGSDMGALAGYELTGGPVSQAITENANNVITLRVSAKSATDTKKEATTPAETDKSEDAKVQEPAQASGGQASDVTTTADAVESTKNLESTYNPATALAEEKVQVSNQTANLKPATLRLANTLLATNSLGATTPTAASNPTAGQILDTEDKAADISGLGITAVNFYNEGTLVSTQYVKNGEKLLEPNIPESGDKVFKGWEYNGQLLDFSQPTNFPTGTEITVNAKYEDTVRVTFVNDKNEVVKVKEVENGATTNADDVVILSPKDSYLFSHWSTTPNGAAFDFSQGITADMTLYAVIVNQKTISFDSNGGTAVNNIYINSGSISSSGQNLPIPTRKGYTFDGWKDKQTGSSFEDTTEVNHDYQLEAQWTANTDTPYEVVYWIETPTGVREVNGIRYAVDHIEENYGTTGEVVSEDPGMGPDSFDHELSSNQPDLGHVKIDGSGETVVNIYAERKKFTLTVIGINDSYTHTYQVKWGTPLNEAAPLETDVKWLATAEGKFGARSPLSRLNYPMPDVDTTLEAIALANQIVMHTYFKDVDTGEIVQVNTNILKKGTGLNLSSEIEGYEFIQFEGQAVGDRVIDVDGNDKTAYFRKKTYKVTFVTNDPNTSNVEETAEYKADVAPLVPTTLVPYQSTKTDEHGVTYLFTGWYDSKTAVGAKADFTNAKVPAGDLVYYAGWIQMPVSVTVHRDTTFSDSDEDKYVLLVIPGNTVLNPDNNYAQTNSDGSVKYDANGVPLRDLTATFDSQLHPNTKTAADGSELPLEWYKLVNGRLEKFDLDTEITAPGTVLVPVWTYESKSIRYDANGGTNAPSTAGIEFLENAAVADQGNMTPPSSDKVFLGWNTKVDGSGDSYLPKETLAFDKVVGNSITLYAQWGDTVGNVEVIYDPNGGDGSAVTKHYATNDPVYVTDQGFTRSGYTLAGYATTPSASPSSVEYKVGDRIVAENVTLYAIWEQSDIQPPVINADDKTVNEKTPFEVPVTVTDNDDPAPSVEVTGLPDGVTYAPSTGKITGSADNESWTDDSDESHDYTVTITATDGAGNSTTKDITITVQRDTDGDGQPDVTDPDDDNDGIPDDKDKNPKVPDSEGPSITAGDKTVNEKTPFEVPVTVTDNDDPAPSVEVTGLPDGVTYAPSTGKITGSADNESWTDDSDESHDYTVTITATDGAGNSTTKDITITVQRDTDGDGQPDVTDPDDDNDGIPDDKDKNPKVPDSEGPSITAGDKTVNEKTPFEVPVTVTDNDDPAPSVEVTGLPDGVTYAPSTGKITGSADNESWTDDSDESHDYTVTITATDGAGNSTTKDITITVQRDTDGDGQPDVTDPDDDNDGIPDDKDKNPKVWDYQTPVANSASTSGTTKAKAQADRVAEQEAKELPKTGDESSSAFVGIGAMLLSILGLSGVRRKAEDED</sequence>
<dbReference type="InterPro" id="IPR019931">
    <property type="entry name" value="LPXTG_anchor"/>
</dbReference>
<feature type="signal peptide" evidence="7">
    <location>
        <begin position="1"/>
        <end position="41"/>
    </location>
</feature>
<dbReference type="SUPFAM" id="SSF49313">
    <property type="entry name" value="Cadherin-like"/>
    <property type="match status" value="3"/>
</dbReference>
<feature type="compositionally biased region" description="Polar residues" evidence="6">
    <location>
        <begin position="66"/>
        <end position="89"/>
    </location>
</feature>
<keyword evidence="5" id="KW-0572">Peptidoglycan-anchor</keyword>
<dbReference type="Pfam" id="PF04650">
    <property type="entry name" value="YSIRK_signal"/>
    <property type="match status" value="1"/>
</dbReference>
<feature type="region of interest" description="Disordered" evidence="6">
    <location>
        <begin position="1116"/>
        <end position="1518"/>
    </location>
</feature>
<dbReference type="OrthoDB" id="663332at2"/>
<dbReference type="InterPro" id="IPR015919">
    <property type="entry name" value="Cadherin-like_sf"/>
</dbReference>
<evidence type="ECO:0000256" key="5">
    <source>
        <dbReference type="ARBA" id="ARBA00023088"/>
    </source>
</evidence>
<feature type="compositionally biased region" description="Polar residues" evidence="6">
    <location>
        <begin position="1166"/>
        <end position="1189"/>
    </location>
</feature>
<evidence type="ECO:0000313" key="9">
    <source>
        <dbReference type="EMBL" id="EHI74882.1"/>
    </source>
</evidence>
<comment type="subcellular location">
    <subcellularLocation>
        <location evidence="1">Cell envelope</location>
    </subcellularLocation>
</comment>
<evidence type="ECO:0000256" key="1">
    <source>
        <dbReference type="ARBA" id="ARBA00004196"/>
    </source>
</evidence>
<dbReference type="InterPro" id="IPR005877">
    <property type="entry name" value="YSIRK_signal_dom"/>
</dbReference>
<feature type="compositionally biased region" description="Basic and acidic residues" evidence="6">
    <location>
        <begin position="1339"/>
        <end position="1350"/>
    </location>
</feature>
<feature type="compositionally biased region" description="Polar residues" evidence="6">
    <location>
        <begin position="1294"/>
        <end position="1317"/>
    </location>
</feature>
<dbReference type="STRING" id="873449.STRCR_0876"/>
<evidence type="ECO:0000256" key="2">
    <source>
        <dbReference type="ARBA" id="ARBA00022512"/>
    </source>
</evidence>
<dbReference type="NCBIfam" id="TIGR01167">
    <property type="entry name" value="LPXTG_anchor"/>
    <property type="match status" value="1"/>
</dbReference>
<evidence type="ECO:0000256" key="3">
    <source>
        <dbReference type="ARBA" id="ARBA00022525"/>
    </source>
</evidence>
<feature type="compositionally biased region" description="Basic and acidic residues" evidence="6">
    <location>
        <begin position="1497"/>
        <end position="1515"/>
    </location>
</feature>
<dbReference type="Gene3D" id="2.60.40.4270">
    <property type="entry name" value="Listeria-Bacteroides repeat domain"/>
    <property type="match status" value="4"/>
</dbReference>
<feature type="compositionally biased region" description="Polar residues" evidence="6">
    <location>
        <begin position="1482"/>
        <end position="1495"/>
    </location>
</feature>
<keyword evidence="3" id="KW-0964">Secreted</keyword>
<feature type="compositionally biased region" description="Acidic residues" evidence="6">
    <location>
        <begin position="1201"/>
        <end position="1210"/>
    </location>
</feature>
<feature type="compositionally biased region" description="Acidic residues" evidence="6">
    <location>
        <begin position="1329"/>
        <end position="1338"/>
    </location>
</feature>
<feature type="compositionally biased region" description="Polar residues" evidence="6">
    <location>
        <begin position="1422"/>
        <end position="1445"/>
    </location>
</feature>